<feature type="region of interest" description="Disordered" evidence="1">
    <location>
        <begin position="116"/>
        <end position="149"/>
    </location>
</feature>
<sequence>MPTSKKSIRVRLNRLNSRLPSPKKAIKRVASIVLSPVKNRLQKKHRNKDPENADSTPIQEPEPNTANSENHDVFLNNTNPPAADYHTGRFYQGSRPEPPEAAPMAFVIQGKIGPTECESPHHDDDHASIRTFPTPRAPSLLAESDSDDHDLDSKIPVLLVETDILVQYC</sequence>
<accession>A0AAD7ER98</accession>
<feature type="compositionally biased region" description="Polar residues" evidence="1">
    <location>
        <begin position="53"/>
        <end position="68"/>
    </location>
</feature>
<protein>
    <submittedName>
        <fullName evidence="2">Uncharacterized protein</fullName>
    </submittedName>
</protein>
<dbReference type="Proteomes" id="UP001218218">
    <property type="component" value="Unassembled WGS sequence"/>
</dbReference>
<evidence type="ECO:0000256" key="1">
    <source>
        <dbReference type="SAM" id="MobiDB-lite"/>
    </source>
</evidence>
<feature type="region of interest" description="Disordered" evidence="1">
    <location>
        <begin position="1"/>
        <end position="100"/>
    </location>
</feature>
<feature type="compositionally biased region" description="Basic and acidic residues" evidence="1">
    <location>
        <begin position="118"/>
        <end position="128"/>
    </location>
</feature>
<evidence type="ECO:0000313" key="3">
    <source>
        <dbReference type="Proteomes" id="UP001218218"/>
    </source>
</evidence>
<proteinExistence type="predicted"/>
<name>A0AAD7ER98_9AGAR</name>
<dbReference type="EMBL" id="JARIHO010000022">
    <property type="protein sequence ID" value="KAJ7343959.1"/>
    <property type="molecule type" value="Genomic_DNA"/>
</dbReference>
<evidence type="ECO:0000313" key="2">
    <source>
        <dbReference type="EMBL" id="KAJ7343959.1"/>
    </source>
</evidence>
<gene>
    <name evidence="2" type="ORF">DFH08DRAFT_810492</name>
</gene>
<comment type="caution">
    <text evidence="2">The sequence shown here is derived from an EMBL/GenBank/DDBJ whole genome shotgun (WGS) entry which is preliminary data.</text>
</comment>
<dbReference type="AlphaFoldDB" id="A0AAD7ER98"/>
<organism evidence="2 3">
    <name type="scientific">Mycena albidolilacea</name>
    <dbReference type="NCBI Taxonomy" id="1033008"/>
    <lineage>
        <taxon>Eukaryota</taxon>
        <taxon>Fungi</taxon>
        <taxon>Dikarya</taxon>
        <taxon>Basidiomycota</taxon>
        <taxon>Agaricomycotina</taxon>
        <taxon>Agaricomycetes</taxon>
        <taxon>Agaricomycetidae</taxon>
        <taxon>Agaricales</taxon>
        <taxon>Marasmiineae</taxon>
        <taxon>Mycenaceae</taxon>
        <taxon>Mycena</taxon>
    </lineage>
</organism>
<feature type="compositionally biased region" description="Basic residues" evidence="1">
    <location>
        <begin position="1"/>
        <end position="12"/>
    </location>
</feature>
<keyword evidence="3" id="KW-1185">Reference proteome</keyword>
<reference evidence="2" key="1">
    <citation type="submission" date="2023-03" db="EMBL/GenBank/DDBJ databases">
        <title>Massive genome expansion in bonnet fungi (Mycena s.s.) driven by repeated elements and novel gene families across ecological guilds.</title>
        <authorList>
            <consortium name="Lawrence Berkeley National Laboratory"/>
            <person name="Harder C.B."/>
            <person name="Miyauchi S."/>
            <person name="Viragh M."/>
            <person name="Kuo A."/>
            <person name="Thoen E."/>
            <person name="Andreopoulos B."/>
            <person name="Lu D."/>
            <person name="Skrede I."/>
            <person name="Drula E."/>
            <person name="Henrissat B."/>
            <person name="Morin E."/>
            <person name="Kohler A."/>
            <person name="Barry K."/>
            <person name="LaButti K."/>
            <person name="Morin E."/>
            <person name="Salamov A."/>
            <person name="Lipzen A."/>
            <person name="Mereny Z."/>
            <person name="Hegedus B."/>
            <person name="Baldrian P."/>
            <person name="Stursova M."/>
            <person name="Weitz H."/>
            <person name="Taylor A."/>
            <person name="Grigoriev I.V."/>
            <person name="Nagy L.G."/>
            <person name="Martin F."/>
            <person name="Kauserud H."/>
        </authorList>
    </citation>
    <scope>NUCLEOTIDE SEQUENCE</scope>
    <source>
        <strain evidence="2">CBHHK002</strain>
    </source>
</reference>